<dbReference type="Pfam" id="PF01040">
    <property type="entry name" value="UbiA"/>
    <property type="match status" value="1"/>
</dbReference>
<evidence type="ECO:0000256" key="4">
    <source>
        <dbReference type="ARBA" id="ARBA00022679"/>
    </source>
</evidence>
<keyword evidence="4 9" id="KW-0808">Transferase</keyword>
<dbReference type="NCBIfam" id="NF009926">
    <property type="entry name" value="PRK13387.1"/>
    <property type="match status" value="1"/>
</dbReference>
<dbReference type="CDD" id="cd13962">
    <property type="entry name" value="PT_UbiA_UBIAD1"/>
    <property type="match status" value="1"/>
</dbReference>
<gene>
    <name evidence="9" type="ORF">NCTC12360_02160</name>
</gene>
<evidence type="ECO:0000256" key="2">
    <source>
        <dbReference type="ARBA" id="ARBA00004863"/>
    </source>
</evidence>
<reference evidence="9 10" key="1">
    <citation type="submission" date="2018-06" db="EMBL/GenBank/DDBJ databases">
        <authorList>
            <consortium name="Pathogen Informatics"/>
            <person name="Doyle S."/>
        </authorList>
    </citation>
    <scope>NUCLEOTIDE SEQUENCE [LARGE SCALE GENOMIC DNA]</scope>
    <source>
        <strain evidence="9 10">NCTC12360</strain>
    </source>
</reference>
<dbReference type="PANTHER" id="PTHR13929">
    <property type="entry name" value="1,4-DIHYDROXY-2-NAPHTHOATE OCTAPRENYLTRANSFERASE"/>
    <property type="match status" value="1"/>
</dbReference>
<dbReference type="PIRSF" id="PIRSF005355">
    <property type="entry name" value="UBIAD1"/>
    <property type="match status" value="1"/>
</dbReference>
<feature type="transmembrane region" description="Helical" evidence="8">
    <location>
        <begin position="39"/>
        <end position="62"/>
    </location>
</feature>
<protein>
    <submittedName>
        <fullName evidence="9">UbiA family prenyltransferase</fullName>
    </submittedName>
</protein>
<feature type="transmembrane region" description="Helical" evidence="8">
    <location>
        <begin position="144"/>
        <end position="162"/>
    </location>
</feature>
<dbReference type="UniPathway" id="UPA00079"/>
<dbReference type="Proteomes" id="UP000254807">
    <property type="component" value="Unassembled WGS sequence"/>
</dbReference>
<feature type="transmembrane region" description="Helical" evidence="8">
    <location>
        <begin position="182"/>
        <end position="206"/>
    </location>
</feature>
<dbReference type="GO" id="GO:0016020">
    <property type="term" value="C:membrane"/>
    <property type="evidence" value="ECO:0007669"/>
    <property type="project" value="UniProtKB-SubCell"/>
</dbReference>
<name>A0A376GYR7_ENTGA</name>
<comment type="pathway">
    <text evidence="2">Quinol/quinone metabolism; menaquinone biosynthesis.</text>
</comment>
<dbReference type="GO" id="GO:0004659">
    <property type="term" value="F:prenyltransferase activity"/>
    <property type="evidence" value="ECO:0007669"/>
    <property type="project" value="InterPro"/>
</dbReference>
<keyword evidence="5 8" id="KW-0812">Transmembrane</keyword>
<dbReference type="GO" id="GO:0009234">
    <property type="term" value="P:menaquinone biosynthetic process"/>
    <property type="evidence" value="ECO:0007669"/>
    <property type="project" value="UniProtKB-UniPathway"/>
</dbReference>
<keyword evidence="6 8" id="KW-1133">Transmembrane helix</keyword>
<accession>A0A376GYR7</accession>
<proteinExistence type="predicted"/>
<dbReference type="RefSeq" id="WP_060815028.1">
    <property type="nucleotide sequence ID" value="NZ_JBHULA010000030.1"/>
</dbReference>
<keyword evidence="7 8" id="KW-0472">Membrane</keyword>
<keyword evidence="10" id="KW-1185">Reference proteome</keyword>
<organism evidence="9 10">
    <name type="scientific">Enterococcus gallinarum</name>
    <dbReference type="NCBI Taxonomy" id="1353"/>
    <lineage>
        <taxon>Bacteria</taxon>
        <taxon>Bacillati</taxon>
        <taxon>Bacillota</taxon>
        <taxon>Bacilli</taxon>
        <taxon>Lactobacillales</taxon>
        <taxon>Enterococcaceae</taxon>
        <taxon>Enterococcus</taxon>
    </lineage>
</organism>
<evidence type="ECO:0000256" key="5">
    <source>
        <dbReference type="ARBA" id="ARBA00022692"/>
    </source>
</evidence>
<keyword evidence="3" id="KW-0474">Menaquinone biosynthesis</keyword>
<dbReference type="Gene3D" id="1.10.357.140">
    <property type="entry name" value="UbiA prenyltransferase"/>
    <property type="match status" value="1"/>
</dbReference>
<dbReference type="EMBL" id="UFYW01000001">
    <property type="protein sequence ID" value="STD83687.1"/>
    <property type="molecule type" value="Genomic_DNA"/>
</dbReference>
<dbReference type="InterPro" id="IPR044878">
    <property type="entry name" value="UbiA_sf"/>
</dbReference>
<evidence type="ECO:0000313" key="9">
    <source>
        <dbReference type="EMBL" id="STD83687.1"/>
    </source>
</evidence>
<evidence type="ECO:0000256" key="3">
    <source>
        <dbReference type="ARBA" id="ARBA00022428"/>
    </source>
</evidence>
<evidence type="ECO:0000256" key="7">
    <source>
        <dbReference type="ARBA" id="ARBA00023136"/>
    </source>
</evidence>
<feature type="transmembrane region" description="Helical" evidence="8">
    <location>
        <begin position="113"/>
        <end position="132"/>
    </location>
</feature>
<dbReference type="PANTHER" id="PTHR13929:SF0">
    <property type="entry name" value="UBIA PRENYLTRANSFERASE DOMAIN-CONTAINING PROTEIN 1"/>
    <property type="match status" value="1"/>
</dbReference>
<dbReference type="InterPro" id="IPR000537">
    <property type="entry name" value="UbiA_prenyltransferase"/>
</dbReference>
<dbReference type="NCBIfam" id="NF004752">
    <property type="entry name" value="PRK06080.1-4"/>
    <property type="match status" value="1"/>
</dbReference>
<feature type="transmembrane region" description="Helical" evidence="8">
    <location>
        <begin position="298"/>
        <end position="317"/>
    </location>
</feature>
<dbReference type="InterPro" id="IPR026046">
    <property type="entry name" value="UBIAD1"/>
</dbReference>
<evidence type="ECO:0000256" key="8">
    <source>
        <dbReference type="SAM" id="Phobius"/>
    </source>
</evidence>
<evidence type="ECO:0000256" key="6">
    <source>
        <dbReference type="ARBA" id="ARBA00022989"/>
    </source>
</evidence>
<evidence type="ECO:0000313" key="10">
    <source>
        <dbReference type="Proteomes" id="UP000254807"/>
    </source>
</evidence>
<feature type="transmembrane region" description="Helical" evidence="8">
    <location>
        <begin position="12"/>
        <end position="33"/>
    </location>
</feature>
<dbReference type="GO" id="GO:0042371">
    <property type="term" value="P:vitamin K biosynthetic process"/>
    <property type="evidence" value="ECO:0007669"/>
    <property type="project" value="TreeGrafter"/>
</dbReference>
<dbReference type="AlphaFoldDB" id="A0A376GYR7"/>
<feature type="transmembrane region" description="Helical" evidence="8">
    <location>
        <begin position="88"/>
        <end position="107"/>
    </location>
</feature>
<evidence type="ECO:0000256" key="1">
    <source>
        <dbReference type="ARBA" id="ARBA00004141"/>
    </source>
</evidence>
<comment type="subcellular location">
    <subcellularLocation>
        <location evidence="1">Membrane</location>
        <topology evidence="1">Multi-pass membrane protein</topology>
    </subcellularLocation>
</comment>
<dbReference type="OrthoDB" id="9767568at2"/>
<sequence>MSLAVFLEVVEIRTKVASIFPFIMGILFSLVYFHEFHPLNTVIFFVGMILFDLTTTSINNYMDFKKAKSKVYKYEQNVIGREKIPETLVRNMIFGMLALTLLIGLYLTWMTGWLLLLMGLVVCFIGVFYTFGPVPLSRMPLGEVFSGVTMGLGIFAITIYLNTVTQKVFYLDIDFAAGTFGLVGHLWAVCAIVLASLPLVFTIANIMLANNLRDLETDIENHRYTLVYYIGRTNGIHLFQGLMLASYGAILIGFLFGLYQWPILLVFLTLPKIRQNLKEHQASLPHPRSFGYSIKNMILFNSSYAIGLILCLIWQMLVH</sequence>
<feature type="transmembrane region" description="Helical" evidence="8">
    <location>
        <begin position="249"/>
        <end position="270"/>
    </location>
</feature>